<dbReference type="Proteomes" id="UP000810252">
    <property type="component" value="Unassembled WGS sequence"/>
</dbReference>
<name>A0A9D9HGI8_9BACT</name>
<protein>
    <recommendedName>
        <fullName evidence="2">PIN domain-containing protein</fullName>
    </recommendedName>
</protein>
<accession>A0A9D9HGI8</accession>
<dbReference type="SMART" id="SM00670">
    <property type="entry name" value="PINc"/>
    <property type="match status" value="1"/>
</dbReference>
<dbReference type="Pfam" id="PF13638">
    <property type="entry name" value="PIN_4"/>
    <property type="match status" value="1"/>
</dbReference>
<evidence type="ECO:0000259" key="2">
    <source>
        <dbReference type="SMART" id="SM00670"/>
    </source>
</evidence>
<gene>
    <name evidence="3" type="ORF">IAC29_07825</name>
</gene>
<dbReference type="SUPFAM" id="SSF88723">
    <property type="entry name" value="PIN domain-like"/>
    <property type="match status" value="1"/>
</dbReference>
<reference evidence="3" key="2">
    <citation type="journal article" date="2021" name="PeerJ">
        <title>Extensive microbial diversity within the chicken gut microbiome revealed by metagenomics and culture.</title>
        <authorList>
            <person name="Gilroy R."/>
            <person name="Ravi A."/>
            <person name="Getino M."/>
            <person name="Pursley I."/>
            <person name="Horton D.L."/>
            <person name="Alikhan N.F."/>
            <person name="Baker D."/>
            <person name="Gharbi K."/>
            <person name="Hall N."/>
            <person name="Watson M."/>
            <person name="Adriaenssens E.M."/>
            <person name="Foster-Nyarko E."/>
            <person name="Jarju S."/>
            <person name="Secka A."/>
            <person name="Antonio M."/>
            <person name="Oren A."/>
            <person name="Chaudhuri R.R."/>
            <person name="La Ragione R."/>
            <person name="Hildebrand F."/>
            <person name="Pallen M.J."/>
        </authorList>
    </citation>
    <scope>NUCLEOTIDE SEQUENCE</scope>
    <source>
        <strain evidence="3">20514</strain>
    </source>
</reference>
<dbReference type="InterPro" id="IPR002716">
    <property type="entry name" value="PIN_dom"/>
</dbReference>
<feature type="domain" description="PIN" evidence="2">
    <location>
        <begin position="325"/>
        <end position="445"/>
    </location>
</feature>
<dbReference type="Gene3D" id="3.40.50.1010">
    <property type="entry name" value="5'-nuclease"/>
    <property type="match status" value="1"/>
</dbReference>
<evidence type="ECO:0000313" key="3">
    <source>
        <dbReference type="EMBL" id="MBO8449162.1"/>
    </source>
</evidence>
<dbReference type="InterPro" id="IPR029060">
    <property type="entry name" value="PIN-like_dom_sf"/>
</dbReference>
<reference evidence="3" key="1">
    <citation type="submission" date="2020-10" db="EMBL/GenBank/DDBJ databases">
        <authorList>
            <person name="Gilroy R."/>
        </authorList>
    </citation>
    <scope>NUCLEOTIDE SEQUENCE</scope>
    <source>
        <strain evidence="3">20514</strain>
    </source>
</reference>
<dbReference type="AlphaFoldDB" id="A0A9D9HGI8"/>
<evidence type="ECO:0000256" key="1">
    <source>
        <dbReference type="SAM" id="MobiDB-lite"/>
    </source>
</evidence>
<dbReference type="CDD" id="cd09883">
    <property type="entry name" value="PIN_VapC_PhoHL-ATPase"/>
    <property type="match status" value="1"/>
</dbReference>
<comment type="caution">
    <text evidence="3">The sequence shown here is derived from an EMBL/GenBank/DDBJ whole genome shotgun (WGS) entry which is preliminary data.</text>
</comment>
<organism evidence="3 4">
    <name type="scientific">Candidatus Cryptobacteroides merdigallinarum</name>
    <dbReference type="NCBI Taxonomy" id="2840770"/>
    <lineage>
        <taxon>Bacteria</taxon>
        <taxon>Pseudomonadati</taxon>
        <taxon>Bacteroidota</taxon>
        <taxon>Bacteroidia</taxon>
        <taxon>Bacteroidales</taxon>
        <taxon>Candidatus Cryptobacteroides</taxon>
    </lineage>
</organism>
<sequence length="476" mass="52452">MNADFKEYVSRRLRDYRYISEPEKDLVRAADLYALSGPYKLVYIKGDVLVIYGCSVNTSFGAAKVSIRSVGEEVPHGLATILECGDGERRRRNSLFSFDKETGKWMSDPYFREYCNLGNVLDALSGALRELGISSGDRLIVADMAFREPPLGYALQSMAAEVHFLDGDRDNVNLNKRIDIPEALRDAKVGVQPPMDTLLNLKNNDMVYVPLQPRTLESCFFGEFCWKDVLGELAAPSGADVDVCGIPCRAVSLRPYIDAYGNVFISVFSVVDSRYRTCIVAGPGVGCAGKAAAMPSTGPARSGKPEAVSPPRPEGRTPGQAPAGKCYIIDTNVFINAPDIIGKIGRKSLVVLSCTVIDELDKKKRDFGRSGDTEKSENLRTAVRFLTGRAAKEYRIKYEPADMSLLPIDYQDAGSPDNRILSVAMKYKRMGMEPVMLTSDGLFRAKCKSIDIDTVSLQDFLKGQKKQKQNPDGRPE</sequence>
<proteinExistence type="predicted"/>
<dbReference type="EMBL" id="JADIMQ010000112">
    <property type="protein sequence ID" value="MBO8449162.1"/>
    <property type="molecule type" value="Genomic_DNA"/>
</dbReference>
<evidence type="ECO:0000313" key="4">
    <source>
        <dbReference type="Proteomes" id="UP000810252"/>
    </source>
</evidence>
<feature type="region of interest" description="Disordered" evidence="1">
    <location>
        <begin position="295"/>
        <end position="323"/>
    </location>
</feature>